<evidence type="ECO:0000313" key="2">
    <source>
        <dbReference type="Proteomes" id="UP000242444"/>
    </source>
</evidence>
<dbReference type="EMBL" id="NKYE01000007">
    <property type="protein sequence ID" value="OZM72653.1"/>
    <property type="molecule type" value="Genomic_DNA"/>
</dbReference>
<proteinExistence type="predicted"/>
<comment type="caution">
    <text evidence="1">The sequence shown here is derived from an EMBL/GenBank/DDBJ whole genome shotgun (WGS) entry which is preliminary data.</text>
</comment>
<dbReference type="AlphaFoldDB" id="A0A263D2G8"/>
<accession>A0A263D2G8</accession>
<evidence type="ECO:0000313" key="1">
    <source>
        <dbReference type="EMBL" id="OZM72653.1"/>
    </source>
</evidence>
<reference evidence="1 2" key="1">
    <citation type="submission" date="2017-07" db="EMBL/GenBank/DDBJ databases">
        <title>Amycolatopsis antarcticus sp. nov., isolated from the surface of an Antarcticus brown macroalga.</title>
        <authorList>
            <person name="Wang J."/>
            <person name="Leiva S."/>
            <person name="Huang J."/>
            <person name="Huang Y."/>
        </authorList>
    </citation>
    <scope>NUCLEOTIDE SEQUENCE [LARGE SCALE GENOMIC DNA]</scope>
    <source>
        <strain evidence="1 2">AU-G6</strain>
    </source>
</reference>
<protein>
    <submittedName>
        <fullName evidence="1">Uncharacterized protein</fullName>
    </submittedName>
</protein>
<dbReference type="InParanoid" id="A0A263D2G8"/>
<dbReference type="RefSeq" id="WP_094863130.1">
    <property type="nucleotide sequence ID" value="NZ_NKYE01000007.1"/>
</dbReference>
<sequence>MTVEVIEVSSGDLLARRQRLLHEVNSTHEELRERVAAEVATTSEIEALESLDEVEFLLGEQP</sequence>
<organism evidence="1 2">
    <name type="scientific">Amycolatopsis antarctica</name>
    <dbReference type="NCBI Taxonomy" id="1854586"/>
    <lineage>
        <taxon>Bacteria</taxon>
        <taxon>Bacillati</taxon>
        <taxon>Actinomycetota</taxon>
        <taxon>Actinomycetes</taxon>
        <taxon>Pseudonocardiales</taxon>
        <taxon>Pseudonocardiaceae</taxon>
        <taxon>Amycolatopsis</taxon>
    </lineage>
</organism>
<gene>
    <name evidence="1" type="ORF">CFN78_13535</name>
</gene>
<name>A0A263D2G8_9PSEU</name>
<keyword evidence="2" id="KW-1185">Reference proteome</keyword>
<dbReference type="Proteomes" id="UP000242444">
    <property type="component" value="Unassembled WGS sequence"/>
</dbReference>